<evidence type="ECO:0000256" key="14">
    <source>
        <dbReference type="ARBA" id="ARBA00022833"/>
    </source>
</evidence>
<dbReference type="AlphaFoldDB" id="A0AAV4RQ86"/>
<keyword evidence="8" id="KW-0597">Phosphoprotein</keyword>
<dbReference type="EMBL" id="BPLQ01006561">
    <property type="protein sequence ID" value="GIY23572.1"/>
    <property type="molecule type" value="Genomic_DNA"/>
</dbReference>
<evidence type="ECO:0000256" key="15">
    <source>
        <dbReference type="ARBA" id="ARBA00022946"/>
    </source>
</evidence>
<reference evidence="26 27" key="1">
    <citation type="submission" date="2021-06" db="EMBL/GenBank/DDBJ databases">
        <title>Caerostris darwini draft genome.</title>
        <authorList>
            <person name="Kono N."/>
            <person name="Arakawa K."/>
        </authorList>
    </citation>
    <scope>NUCLEOTIDE SEQUENCE [LARGE SCALE GENOMIC DNA]</scope>
</reference>
<evidence type="ECO:0000256" key="8">
    <source>
        <dbReference type="ARBA" id="ARBA00022553"/>
    </source>
</evidence>
<evidence type="ECO:0000256" key="7">
    <source>
        <dbReference type="ARBA" id="ARBA00013357"/>
    </source>
</evidence>
<evidence type="ECO:0000256" key="1">
    <source>
        <dbReference type="ARBA" id="ARBA00000402"/>
    </source>
</evidence>
<evidence type="ECO:0000256" key="9">
    <source>
        <dbReference type="ARBA" id="ARBA00022694"/>
    </source>
</evidence>
<keyword evidence="9" id="KW-0819">tRNA processing</keyword>
<dbReference type="InterPro" id="IPR027794">
    <property type="entry name" value="tRNase_Z_dom"/>
</dbReference>
<comment type="subcellular location">
    <subcellularLocation>
        <location evidence="4">Mitochondrion matrix</location>
    </subcellularLocation>
    <subcellularLocation>
        <location evidence="3">Nucleus</location>
    </subcellularLocation>
</comment>
<dbReference type="EC" id="3.1.26.11" evidence="6"/>
<dbReference type="GO" id="GO:0046872">
    <property type="term" value="F:metal ion binding"/>
    <property type="evidence" value="ECO:0007669"/>
    <property type="project" value="UniProtKB-KW"/>
</dbReference>
<evidence type="ECO:0000256" key="22">
    <source>
        <dbReference type="ARBA" id="ARBA00046098"/>
    </source>
</evidence>
<feature type="region of interest" description="Disordered" evidence="24">
    <location>
        <begin position="158"/>
        <end position="179"/>
    </location>
</feature>
<accession>A0AAV4RQ86</accession>
<dbReference type="InterPro" id="IPR047151">
    <property type="entry name" value="RNZ2-like"/>
</dbReference>
<feature type="compositionally biased region" description="Low complexity" evidence="24">
    <location>
        <begin position="170"/>
        <end position="179"/>
    </location>
</feature>
<evidence type="ECO:0000259" key="25">
    <source>
        <dbReference type="SMART" id="SM00849"/>
    </source>
</evidence>
<dbReference type="FunFam" id="3.60.15.10:FF:000014">
    <property type="entry name" value="Zinc phosphodiesterase ELAC protein 2"/>
    <property type="match status" value="1"/>
</dbReference>
<comment type="cofactor">
    <cofactor evidence="2">
        <name>Zn(2+)</name>
        <dbReference type="ChEBI" id="CHEBI:29105"/>
    </cofactor>
</comment>
<keyword evidence="16" id="KW-0496">Mitochondrion</keyword>
<evidence type="ECO:0000256" key="5">
    <source>
        <dbReference type="ARBA" id="ARBA00007823"/>
    </source>
</evidence>
<dbReference type="InterPro" id="IPR001279">
    <property type="entry name" value="Metallo-B-lactamas"/>
</dbReference>
<name>A0AAV4RQ86_9ARAC</name>
<keyword evidence="11" id="KW-0479">Metal-binding</keyword>
<dbReference type="GO" id="GO:0042781">
    <property type="term" value="F:3'-tRNA processing endoribonuclease activity"/>
    <property type="evidence" value="ECO:0007669"/>
    <property type="project" value="UniProtKB-EC"/>
</dbReference>
<protein>
    <recommendedName>
        <fullName evidence="7">Zinc phosphodiesterase ELAC protein 2</fullName>
        <ecNumber evidence="6">3.1.26.11</ecNumber>
    </recommendedName>
    <alternativeName>
        <fullName evidence="21">ElaC homolog protein 2</fullName>
    </alternativeName>
    <alternativeName>
        <fullName evidence="19">Ribonuclease Z 2</fullName>
    </alternativeName>
    <alternativeName>
        <fullName evidence="20">tRNA 3 endonuclease 2</fullName>
    </alternativeName>
    <alternativeName>
        <fullName evidence="18">tRNase Z 2</fullName>
    </alternativeName>
</protein>
<evidence type="ECO:0000256" key="13">
    <source>
        <dbReference type="ARBA" id="ARBA00022801"/>
    </source>
</evidence>
<keyword evidence="14" id="KW-0862">Zinc</keyword>
<evidence type="ECO:0000256" key="2">
    <source>
        <dbReference type="ARBA" id="ARBA00001947"/>
    </source>
</evidence>
<dbReference type="PANTHER" id="PTHR12553:SF49">
    <property type="entry name" value="ZINC PHOSPHODIESTERASE ELAC PROTEIN 2"/>
    <property type="match status" value="1"/>
</dbReference>
<feature type="compositionally biased region" description="Basic and acidic residues" evidence="24">
    <location>
        <begin position="158"/>
        <end position="169"/>
    </location>
</feature>
<dbReference type="GO" id="GO:0005634">
    <property type="term" value="C:nucleus"/>
    <property type="evidence" value="ECO:0007669"/>
    <property type="project" value="UniProtKB-SubCell"/>
</dbReference>
<proteinExistence type="inferred from homology"/>
<evidence type="ECO:0000256" key="11">
    <source>
        <dbReference type="ARBA" id="ARBA00022723"/>
    </source>
</evidence>
<evidence type="ECO:0000256" key="16">
    <source>
        <dbReference type="ARBA" id="ARBA00023128"/>
    </source>
</evidence>
<keyword evidence="15" id="KW-0809">Transit peptide</keyword>
<evidence type="ECO:0000256" key="23">
    <source>
        <dbReference type="ARBA" id="ARBA00047136"/>
    </source>
</evidence>
<sequence length="752" mass="85675">MSKVKPNKISRKPTNSINSKKCRYLPSEIYLCVLGNGSKSSPRSLYLFTDHSRYLFNCGEGTQRLAQEYKMKLSKLEHVFITHKSWENCGGLLGLSLTIQDAGLSKIILHGPTEMNSLYRHSETFVYLKNLEIVSNEDHGHFCDDNIEVQKIPISVETSKESVSEHSSDSVKSSSSNESFYAGHKSKKLRTSTFDWTIAYACKFKNKQGQLLMEKCVEFGVPVGPLLGNLKDGKDVVLPSGKVILSKDVVSPEEVCPFFLVVECPSEKFLEPFVSESQFQDYQADATDPSKIASLVVHFTPSEILKSPLYQKWMQRFPSTTCHLILNEDCSTVNSCAVHRIQHQLNLLHPQMFSLLHEKEEVKKDISGMIPNTIQACTLERYNLRPFNGIDKNSALKLQPDEFIEEAMKAEGFEILLRELKYKIEEKEKTFKNGNLYPEIIFLGTGSSIPSKLRNVSAILVKTSEKEYILMDCGEGTYGQILRLFGDKNEDLLLHLSVIFISHMHADHHLGLITILKERKRIFNKLERNYEKIRLIGPMNLKQWLKHYSMNFENVKPLYKFVECSSLEHDELFNLHFENTFQCCPDLLISTVPVNHCQDAHGIIVSSKSSKWKLVYSGDTEPCNRLVIAGKDCSLLIHEATMEDDLANEAAVKRHCTTSQAIEIGKQMNAQYTLLTHFSQRYAKVPVFTENFHSLVGFAFDNMKVHPNELHILPLLIPALNCLFAEDVEDLHSRMQKRLQKSKLMESMLAES</sequence>
<keyword evidence="13" id="KW-0378">Hydrolase</keyword>
<dbReference type="SMART" id="SM00849">
    <property type="entry name" value="Lactamase_B"/>
    <property type="match status" value="1"/>
</dbReference>
<keyword evidence="10" id="KW-0540">Nuclease</keyword>
<keyword evidence="12" id="KW-0255">Endonuclease</keyword>
<comment type="caution">
    <text evidence="26">The sequence shown here is derived from an EMBL/GenBank/DDBJ whole genome shotgun (WGS) entry which is preliminary data.</text>
</comment>
<evidence type="ECO:0000256" key="19">
    <source>
        <dbReference type="ARBA" id="ARBA00030729"/>
    </source>
</evidence>
<dbReference type="Gene3D" id="3.60.15.10">
    <property type="entry name" value="Ribonuclease Z/Hydroxyacylglutathione hydrolase-like"/>
    <property type="match status" value="2"/>
</dbReference>
<keyword evidence="17" id="KW-0539">Nucleus</keyword>
<dbReference type="Pfam" id="PF13691">
    <property type="entry name" value="Lactamase_B_4"/>
    <property type="match status" value="1"/>
</dbReference>
<evidence type="ECO:0000313" key="26">
    <source>
        <dbReference type="EMBL" id="GIY23572.1"/>
    </source>
</evidence>
<dbReference type="Proteomes" id="UP001054837">
    <property type="component" value="Unassembled WGS sequence"/>
</dbReference>
<evidence type="ECO:0000256" key="21">
    <source>
        <dbReference type="ARBA" id="ARBA00032616"/>
    </source>
</evidence>
<evidence type="ECO:0000256" key="17">
    <source>
        <dbReference type="ARBA" id="ARBA00023242"/>
    </source>
</evidence>
<evidence type="ECO:0000256" key="6">
    <source>
        <dbReference type="ARBA" id="ARBA00012477"/>
    </source>
</evidence>
<organism evidence="26 27">
    <name type="scientific">Caerostris darwini</name>
    <dbReference type="NCBI Taxonomy" id="1538125"/>
    <lineage>
        <taxon>Eukaryota</taxon>
        <taxon>Metazoa</taxon>
        <taxon>Ecdysozoa</taxon>
        <taxon>Arthropoda</taxon>
        <taxon>Chelicerata</taxon>
        <taxon>Arachnida</taxon>
        <taxon>Araneae</taxon>
        <taxon>Araneomorphae</taxon>
        <taxon>Entelegynae</taxon>
        <taxon>Araneoidea</taxon>
        <taxon>Araneidae</taxon>
        <taxon>Caerostris</taxon>
    </lineage>
</organism>
<feature type="domain" description="Metallo-beta-lactamase" evidence="25">
    <location>
        <begin position="455"/>
        <end position="655"/>
    </location>
</feature>
<evidence type="ECO:0000256" key="20">
    <source>
        <dbReference type="ARBA" id="ARBA00032104"/>
    </source>
</evidence>
<dbReference type="Pfam" id="PF12706">
    <property type="entry name" value="Lactamase_B_2"/>
    <property type="match status" value="1"/>
</dbReference>
<dbReference type="PANTHER" id="PTHR12553">
    <property type="entry name" value="ZINC PHOSPHODIESTERASE ELAC PROTEIN 2"/>
    <property type="match status" value="1"/>
</dbReference>
<gene>
    <name evidence="26" type="primary">ELAC2</name>
    <name evidence="26" type="ORF">CDAR_7421</name>
</gene>
<dbReference type="CDD" id="cd07718">
    <property type="entry name" value="RNaseZ_ELAC1_ELAC2-C-term-like_MBL-fold"/>
    <property type="match status" value="1"/>
</dbReference>
<comment type="function">
    <text evidence="22">Zinc phosphodiesterase, which displays mitochondrial tRNA 3'-processing endonuclease activity. Involved in tRNA maturation, by removing a 3'-trailer from precursor tRNA. Associates with mitochondrial DNA complexes at the nucleoids to initiate RNA processing and ribosome assembly.</text>
</comment>
<keyword evidence="27" id="KW-1185">Reference proteome</keyword>
<dbReference type="GO" id="GO:1990180">
    <property type="term" value="P:mitochondrial tRNA 3'-end processing"/>
    <property type="evidence" value="ECO:0007669"/>
    <property type="project" value="TreeGrafter"/>
</dbReference>
<dbReference type="SUPFAM" id="SSF56281">
    <property type="entry name" value="Metallo-hydrolase/oxidoreductase"/>
    <property type="match status" value="2"/>
</dbReference>
<evidence type="ECO:0000256" key="24">
    <source>
        <dbReference type="SAM" id="MobiDB-lite"/>
    </source>
</evidence>
<evidence type="ECO:0000313" key="27">
    <source>
        <dbReference type="Proteomes" id="UP001054837"/>
    </source>
</evidence>
<comment type="subunit">
    <text evidence="23">Homodimer. Interacts with PTCD1.</text>
</comment>
<dbReference type="GO" id="GO:0042645">
    <property type="term" value="C:mitochondrial nucleoid"/>
    <property type="evidence" value="ECO:0007669"/>
    <property type="project" value="UniProtKB-ARBA"/>
</dbReference>
<comment type="similarity">
    <text evidence="5">Belongs to the RNase Z family.</text>
</comment>
<comment type="catalytic activity">
    <reaction evidence="1">
        <text>Endonucleolytic cleavage of RNA, removing extra 3' nucleotides from tRNA precursor, generating 3' termini of tRNAs. A 3'-hydroxy group is left at the tRNA terminus and a 5'-phosphoryl group is left at the trailer molecule.</text>
        <dbReference type="EC" id="3.1.26.11"/>
    </reaction>
</comment>
<evidence type="ECO:0000256" key="3">
    <source>
        <dbReference type="ARBA" id="ARBA00004123"/>
    </source>
</evidence>
<evidence type="ECO:0000256" key="12">
    <source>
        <dbReference type="ARBA" id="ARBA00022759"/>
    </source>
</evidence>
<evidence type="ECO:0000256" key="4">
    <source>
        <dbReference type="ARBA" id="ARBA00004305"/>
    </source>
</evidence>
<dbReference type="InterPro" id="IPR036866">
    <property type="entry name" value="RibonucZ/Hydroxyglut_hydro"/>
</dbReference>
<evidence type="ECO:0000256" key="10">
    <source>
        <dbReference type="ARBA" id="ARBA00022722"/>
    </source>
</evidence>
<evidence type="ECO:0000256" key="18">
    <source>
        <dbReference type="ARBA" id="ARBA00030689"/>
    </source>
</evidence>